<sequence>MHYKNLIAITCVLITLLSCSSASEVCEATYFGGQIVNPRQKFVTLTKNEVAIDTFYLDKDNTFLAEIIVDKEGLYGFKHAIEFQYVYIEPKDSLLIRLNTWDFDESLVFSGRGSEKNNFLISLYLQNEKDEHMFGPYYKLESKQFEEKIAQAESLNNFLYEQLKESGVHISKKFDELAEVAINYPLYLRKEKYSWKFDNPHKVEDKLALSNTYFDYRKKVDLNSEDLASYAPFYNYVNNYLYGLALTDSDNRRITLKNRLDVIIEHISFEPTRDMLMYHALYNDFRRSSQSCSVDPIGLEIFMENCTDKEYIDKVNVLIDDCNKITHNTSLDNFEVTDNKNNILNIKKLIKNKEAVVYFWSPEIISPNMLIKRVKYLEKEFPNIHFIGINLNPSPYSKVVDHKIGNQYFLTETSTAHNFVKSSEPRTILIDKKGVVSNSFTYLSSPYLAKQIKKLNSQ</sequence>
<dbReference type="Gene3D" id="3.40.30.10">
    <property type="entry name" value="Glutaredoxin"/>
    <property type="match status" value="1"/>
</dbReference>
<keyword evidence="1" id="KW-0732">Signal</keyword>
<feature type="chain" id="PRO_5047297696" description="Thioredoxin domain-containing protein" evidence="1">
    <location>
        <begin position="23"/>
        <end position="458"/>
    </location>
</feature>
<dbReference type="Proteomes" id="UP001252186">
    <property type="component" value="Unassembled WGS sequence"/>
</dbReference>
<evidence type="ECO:0008006" key="4">
    <source>
        <dbReference type="Google" id="ProtNLM"/>
    </source>
</evidence>
<dbReference type="InterPro" id="IPR036249">
    <property type="entry name" value="Thioredoxin-like_sf"/>
</dbReference>
<gene>
    <name evidence="2" type="ORF">RM519_00320</name>
</gene>
<name>A0ABU2Y0H6_9FLAO</name>
<feature type="signal peptide" evidence="1">
    <location>
        <begin position="1"/>
        <end position="22"/>
    </location>
</feature>
<keyword evidence="3" id="KW-1185">Reference proteome</keyword>
<protein>
    <recommendedName>
        <fullName evidence="4">Thioredoxin domain-containing protein</fullName>
    </recommendedName>
</protein>
<proteinExistence type="predicted"/>
<evidence type="ECO:0000313" key="3">
    <source>
        <dbReference type="Proteomes" id="UP001252186"/>
    </source>
</evidence>
<dbReference type="PROSITE" id="PS51257">
    <property type="entry name" value="PROKAR_LIPOPROTEIN"/>
    <property type="match status" value="1"/>
</dbReference>
<evidence type="ECO:0000313" key="2">
    <source>
        <dbReference type="EMBL" id="MDT0551676.1"/>
    </source>
</evidence>
<reference evidence="2 3" key="1">
    <citation type="submission" date="2023-09" db="EMBL/GenBank/DDBJ databases">
        <authorList>
            <person name="Rey-Velasco X."/>
        </authorList>
    </citation>
    <scope>NUCLEOTIDE SEQUENCE [LARGE SCALE GENOMIC DNA]</scope>
    <source>
        <strain evidence="2 3">P050</strain>
    </source>
</reference>
<accession>A0ABU2Y0H6</accession>
<dbReference type="RefSeq" id="WP_311591460.1">
    <property type="nucleotide sequence ID" value="NZ_JAVRHV010000001.1"/>
</dbReference>
<comment type="caution">
    <text evidence="2">The sequence shown here is derived from an EMBL/GenBank/DDBJ whole genome shotgun (WGS) entry which is preliminary data.</text>
</comment>
<organism evidence="2 3">
    <name type="scientific">Urechidicola vernalis</name>
    <dbReference type="NCBI Taxonomy" id="3075600"/>
    <lineage>
        <taxon>Bacteria</taxon>
        <taxon>Pseudomonadati</taxon>
        <taxon>Bacteroidota</taxon>
        <taxon>Flavobacteriia</taxon>
        <taxon>Flavobacteriales</taxon>
        <taxon>Flavobacteriaceae</taxon>
        <taxon>Urechidicola</taxon>
    </lineage>
</organism>
<evidence type="ECO:0000256" key="1">
    <source>
        <dbReference type="SAM" id="SignalP"/>
    </source>
</evidence>
<dbReference type="SUPFAM" id="SSF52833">
    <property type="entry name" value="Thioredoxin-like"/>
    <property type="match status" value="1"/>
</dbReference>
<dbReference type="EMBL" id="JAVRHV010000001">
    <property type="protein sequence ID" value="MDT0551676.1"/>
    <property type="molecule type" value="Genomic_DNA"/>
</dbReference>